<evidence type="ECO:0000256" key="1">
    <source>
        <dbReference type="SAM" id="Phobius"/>
    </source>
</evidence>
<dbReference type="EMBL" id="JBEPMO010000027">
    <property type="protein sequence ID" value="MET3733017.1"/>
    <property type="molecule type" value="Genomic_DNA"/>
</dbReference>
<comment type="caution">
    <text evidence="2">The sequence shown here is derived from an EMBL/GenBank/DDBJ whole genome shotgun (WGS) entry which is preliminary data.</text>
</comment>
<keyword evidence="1" id="KW-0472">Membrane</keyword>
<feature type="transmembrane region" description="Helical" evidence="1">
    <location>
        <begin position="266"/>
        <end position="287"/>
    </location>
</feature>
<accession>A0ABV2LWT0</accession>
<proteinExistence type="predicted"/>
<feature type="transmembrane region" description="Helical" evidence="1">
    <location>
        <begin position="148"/>
        <end position="168"/>
    </location>
</feature>
<feature type="transmembrane region" description="Helical" evidence="1">
    <location>
        <begin position="293"/>
        <end position="311"/>
    </location>
</feature>
<feature type="transmembrane region" description="Helical" evidence="1">
    <location>
        <begin position="92"/>
        <end position="109"/>
    </location>
</feature>
<sequence length="455" mass="53045">MIALFFLTRNVPFFWDAGSKSLRASWFFDNHFSQFVVPTEINAGHPPLWELLLAFFWSLTDRTLENSRLLLLIFNIGAFYQLIRFIRDQKFSQVPIWASILVLIEPTLLAQTTILNNDMMLLFFILLGLNSIYRNEIILYSLALTGVLFSNLRGVCVFGSLLAIDFLYHYFQLKKGKQEFLWISYIAPILIFSGFLVYQQNILGWFLRSPGHEHRNLAEQNLILKNIASIGKSILETGRIFLFGLLGILILRLFKTKNWKNIKQENKRLLVCLVIFLGAFSVLFTLMTNPINPRYYLIVYLISSILCLNLIFELIQSVKWKKVSVITLFLAFLTGHLWIYPPTISQGWDTSLAYLHYFPLKDKMDDYLVQKGISPTKVGTNLLLNKRSDHYLEPEMTEYYLDLNLSTNPYVILSNIENKTSNEDIRTLMNEWELVESYCQMGVFMNLYKNPSFQD</sequence>
<evidence type="ECO:0000313" key="3">
    <source>
        <dbReference type="Proteomes" id="UP001549146"/>
    </source>
</evidence>
<feature type="transmembrane region" description="Helical" evidence="1">
    <location>
        <begin position="121"/>
        <end position="142"/>
    </location>
</feature>
<feature type="transmembrane region" description="Helical" evidence="1">
    <location>
        <begin position="180"/>
        <end position="198"/>
    </location>
</feature>
<feature type="transmembrane region" description="Helical" evidence="1">
    <location>
        <begin position="323"/>
        <end position="340"/>
    </location>
</feature>
<evidence type="ECO:0000313" key="2">
    <source>
        <dbReference type="EMBL" id="MET3733017.1"/>
    </source>
</evidence>
<keyword evidence="3" id="KW-1185">Reference proteome</keyword>
<keyword evidence="1" id="KW-0812">Transmembrane</keyword>
<reference evidence="2 3" key="1">
    <citation type="submission" date="2024-06" db="EMBL/GenBank/DDBJ databases">
        <title>Genomic Encyclopedia of Type Strains, Phase IV (KMG-IV): sequencing the most valuable type-strain genomes for metagenomic binning, comparative biology and taxonomic classification.</title>
        <authorList>
            <person name="Goeker M."/>
        </authorList>
    </citation>
    <scope>NUCLEOTIDE SEQUENCE [LARGE SCALE GENOMIC DNA]</scope>
    <source>
        <strain evidence="2 3">DSM 29388</strain>
    </source>
</reference>
<protein>
    <submittedName>
        <fullName evidence="2">4-amino-4-deoxy-L-arabinose transferase-like glycosyltransferase</fullName>
    </submittedName>
</protein>
<feature type="transmembrane region" description="Helical" evidence="1">
    <location>
        <begin position="69"/>
        <end position="86"/>
    </location>
</feature>
<dbReference type="RefSeq" id="WP_354510775.1">
    <property type="nucleotide sequence ID" value="NZ_JBEPMO010000027.1"/>
</dbReference>
<name>A0ABV2LWT0_9FLAO</name>
<feature type="transmembrane region" description="Helical" evidence="1">
    <location>
        <begin position="237"/>
        <end position="254"/>
    </location>
</feature>
<gene>
    <name evidence="2" type="ORF">ABID46_002609</name>
</gene>
<keyword evidence="1" id="KW-1133">Transmembrane helix</keyword>
<organism evidence="2 3">
    <name type="scientific">Moheibacter stercoris</name>
    <dbReference type="NCBI Taxonomy" id="1628251"/>
    <lineage>
        <taxon>Bacteria</taxon>
        <taxon>Pseudomonadati</taxon>
        <taxon>Bacteroidota</taxon>
        <taxon>Flavobacteriia</taxon>
        <taxon>Flavobacteriales</taxon>
        <taxon>Weeksellaceae</taxon>
        <taxon>Moheibacter</taxon>
    </lineage>
</organism>
<dbReference type="Proteomes" id="UP001549146">
    <property type="component" value="Unassembled WGS sequence"/>
</dbReference>